<keyword evidence="1" id="KW-0175">Coiled coil</keyword>
<evidence type="ECO:0000313" key="3">
    <source>
        <dbReference type="Proteomes" id="UP000624041"/>
    </source>
</evidence>
<evidence type="ECO:0000256" key="1">
    <source>
        <dbReference type="SAM" id="Coils"/>
    </source>
</evidence>
<dbReference type="EMBL" id="BMOS01000007">
    <property type="protein sequence ID" value="GGN54804.1"/>
    <property type="molecule type" value="Genomic_DNA"/>
</dbReference>
<dbReference type="Proteomes" id="UP000624041">
    <property type="component" value="Unassembled WGS sequence"/>
</dbReference>
<protein>
    <submittedName>
        <fullName evidence="2">Uncharacterized protein</fullName>
    </submittedName>
</protein>
<proteinExistence type="predicted"/>
<dbReference type="PANTHER" id="PTHR37941">
    <property type="entry name" value="FUMARASE E-RELATED"/>
    <property type="match status" value="1"/>
</dbReference>
<organism evidence="2 3">
    <name type="scientific">Oceanobacillus indicireducens</name>
    <dbReference type="NCBI Taxonomy" id="1004261"/>
    <lineage>
        <taxon>Bacteria</taxon>
        <taxon>Bacillati</taxon>
        <taxon>Bacillota</taxon>
        <taxon>Bacilli</taxon>
        <taxon>Bacillales</taxon>
        <taxon>Bacillaceae</taxon>
        <taxon>Oceanobacillus</taxon>
    </lineage>
</organism>
<keyword evidence="3" id="KW-1185">Reference proteome</keyword>
<dbReference type="Gene3D" id="1.20.120.330">
    <property type="entry name" value="Nucleotidyltransferases domain 2"/>
    <property type="match status" value="1"/>
</dbReference>
<reference evidence="2" key="1">
    <citation type="journal article" date="2014" name="Int. J. Syst. Evol. Microbiol.">
        <title>Complete genome sequence of Corynebacterium casei LMG S-19264T (=DSM 44701T), isolated from a smear-ripened cheese.</title>
        <authorList>
            <consortium name="US DOE Joint Genome Institute (JGI-PGF)"/>
            <person name="Walter F."/>
            <person name="Albersmeier A."/>
            <person name="Kalinowski J."/>
            <person name="Ruckert C."/>
        </authorList>
    </citation>
    <scope>NUCLEOTIDE SEQUENCE</scope>
    <source>
        <strain evidence="2">JCM 17251</strain>
    </source>
</reference>
<sequence length="303" mass="35235">MSKDILQSLFENNKLAEYQMEVEKEIENASDRGIALICASVIDEMLSELLKTVLIDNDKIDIDLFKGNKALSTFDNKKNMAFYLGLISKNELDNITYLQRVRNKFAHQISGISFDNQDIINMCQNFFIPKDSMLPSFIPLQKEKTDDIPVIDTNPMKENTPAKERFIFIFKHLFSQLGYRMVSEVAVKRTEFTDEKTADKLIESINSRIENQLESWESKIVELGDRLEEKKDLLTKKIKAAETDDSREGNIPKLKQELTEVDKHLEEIDEEADDYMSYKESINVLLEINRYTIHVLRKSMEEN</sequence>
<dbReference type="SUPFAM" id="SSF158668">
    <property type="entry name" value="MtlR-like"/>
    <property type="match status" value="1"/>
</dbReference>
<dbReference type="AlphaFoldDB" id="A0A918D0I6"/>
<comment type="caution">
    <text evidence="2">The sequence shown here is derived from an EMBL/GenBank/DDBJ whole genome shotgun (WGS) entry which is preliminary data.</text>
</comment>
<dbReference type="RefSeq" id="WP_188856505.1">
    <property type="nucleotide sequence ID" value="NZ_BMOS01000007.1"/>
</dbReference>
<dbReference type="PANTHER" id="PTHR37941:SF1">
    <property type="entry name" value="FUMARASE E-RELATED"/>
    <property type="match status" value="1"/>
</dbReference>
<reference evidence="2" key="2">
    <citation type="submission" date="2020-09" db="EMBL/GenBank/DDBJ databases">
        <authorList>
            <person name="Sun Q."/>
            <person name="Ohkuma M."/>
        </authorList>
    </citation>
    <scope>NUCLEOTIDE SEQUENCE</scope>
    <source>
        <strain evidence="2">JCM 17251</strain>
    </source>
</reference>
<gene>
    <name evidence="2" type="ORF">GCM10007971_12950</name>
</gene>
<name>A0A918D0I6_9BACI</name>
<dbReference type="GO" id="GO:0045892">
    <property type="term" value="P:negative regulation of DNA-templated transcription"/>
    <property type="evidence" value="ECO:0007669"/>
    <property type="project" value="TreeGrafter"/>
</dbReference>
<dbReference type="InterPro" id="IPR007761">
    <property type="entry name" value="MtlR-like"/>
</dbReference>
<accession>A0A918D0I6</accession>
<dbReference type="InterPro" id="IPR038026">
    <property type="entry name" value="MtlR-like_sf"/>
</dbReference>
<evidence type="ECO:0000313" key="2">
    <source>
        <dbReference type="EMBL" id="GGN54804.1"/>
    </source>
</evidence>
<feature type="coiled-coil region" evidence="1">
    <location>
        <begin position="206"/>
        <end position="274"/>
    </location>
</feature>